<feature type="signal peptide" evidence="3">
    <location>
        <begin position="1"/>
        <end position="27"/>
    </location>
</feature>
<keyword evidence="5" id="KW-1185">Reference proteome</keyword>
<evidence type="ECO:0000313" key="4">
    <source>
        <dbReference type="EMBL" id="GAA6268823.1"/>
    </source>
</evidence>
<name>A0ABQ0AXT2_9FIRM</name>
<dbReference type="InterPro" id="IPR018337">
    <property type="entry name" value="Cell_wall/Cho-bd_repeat"/>
</dbReference>
<evidence type="ECO:0000256" key="2">
    <source>
        <dbReference type="SAM" id="MobiDB-lite"/>
    </source>
</evidence>
<feature type="compositionally biased region" description="Acidic residues" evidence="2">
    <location>
        <begin position="281"/>
        <end position="290"/>
    </location>
</feature>
<gene>
    <name evidence="4" type="ORF">F130042H8_18830</name>
</gene>
<dbReference type="Proteomes" id="UP001600894">
    <property type="component" value="Unassembled WGS sequence"/>
</dbReference>
<protein>
    <recommendedName>
        <fullName evidence="6">Cell wall-binding protein</fullName>
    </recommendedName>
</protein>
<dbReference type="Pfam" id="PF19085">
    <property type="entry name" value="Choline_bind_2"/>
    <property type="match status" value="1"/>
</dbReference>
<accession>A0ABQ0AXT2</accession>
<evidence type="ECO:0000256" key="3">
    <source>
        <dbReference type="SAM" id="SignalP"/>
    </source>
</evidence>
<dbReference type="Pfam" id="PF19127">
    <property type="entry name" value="Choline_bind_3"/>
    <property type="match status" value="1"/>
</dbReference>
<dbReference type="EMBL" id="BAABXL010000001">
    <property type="protein sequence ID" value="GAA6268823.1"/>
    <property type="molecule type" value="Genomic_DNA"/>
</dbReference>
<reference evidence="4 5" key="1">
    <citation type="submission" date="2024-04" db="EMBL/GenBank/DDBJ databases">
        <title>Defined microbial consortia suppress multidrug-resistant proinflammatory Enterobacteriaceae via ecological control.</title>
        <authorList>
            <person name="Furuichi M."/>
            <person name="Kawaguchi T."/>
            <person name="Pust M."/>
            <person name="Yasuma K."/>
            <person name="Plichta D."/>
            <person name="Hasegawa N."/>
            <person name="Ohya T."/>
            <person name="Bhattarai S."/>
            <person name="Sasajima S."/>
            <person name="Aoto Y."/>
            <person name="Tuganbaev T."/>
            <person name="Yaginuma M."/>
            <person name="Ueda M."/>
            <person name="Okahashi N."/>
            <person name="Amafuji K."/>
            <person name="Kiridooshi Y."/>
            <person name="Sugita K."/>
            <person name="Strazar M."/>
            <person name="Skelly A."/>
            <person name="Suda W."/>
            <person name="Hattori M."/>
            <person name="Nakamoto N."/>
            <person name="Caballero S."/>
            <person name="Norman J."/>
            <person name="Olle B."/>
            <person name="Tanoue T."/>
            <person name="Arita M."/>
            <person name="Bucci V."/>
            <person name="Atarashi K."/>
            <person name="Xavier R."/>
            <person name="Honda K."/>
        </authorList>
    </citation>
    <scope>NUCLEOTIDE SEQUENCE [LARGE SCALE GENOMIC DNA]</scope>
    <source>
        <strain evidence="5">f13</strain>
    </source>
</reference>
<feature type="chain" id="PRO_5045117834" description="Cell wall-binding protein" evidence="3">
    <location>
        <begin position="28"/>
        <end position="489"/>
    </location>
</feature>
<evidence type="ECO:0000313" key="5">
    <source>
        <dbReference type="Proteomes" id="UP001600894"/>
    </source>
</evidence>
<evidence type="ECO:0008006" key="6">
    <source>
        <dbReference type="Google" id="ProtNLM"/>
    </source>
</evidence>
<feature type="compositionally biased region" description="Basic and acidic residues" evidence="2">
    <location>
        <begin position="270"/>
        <end position="280"/>
    </location>
</feature>
<dbReference type="SUPFAM" id="SSF69360">
    <property type="entry name" value="Cell wall binding repeat"/>
    <property type="match status" value="1"/>
</dbReference>
<dbReference type="RefSeq" id="WP_178302637.1">
    <property type="nucleotide sequence ID" value="NZ_BAABXL010000001.1"/>
</dbReference>
<keyword evidence="1" id="KW-0677">Repeat</keyword>
<proteinExistence type="predicted"/>
<feature type="region of interest" description="Disordered" evidence="2">
    <location>
        <begin position="270"/>
        <end position="290"/>
    </location>
</feature>
<sequence>MKKYNRLLPALGAALLFTLGSAFSAQAADIGWVSEDGVWRYKDSSGNYVTNAWKASGDSLFYLGSDGKMAVSQWIDDESYVNENGAMVKNSWIHVTETGGQKPAGWYYVDSKGKLEKDGWETLGNYKYSFDSEGKMRTGWFFDGDDIYYLGGEDQGYAKTGWQCLDFDEEDKPEDGDISESRSSASDSSKWFYFQSNGKAKRAKDKTYAAETINDKKYYFDEDGVMMTGWIAVEEEAEAGDTTGISRFVYLGGDNDGTMAKDTWLELTDHPASSEDKDAITEGDSDEMPEDGDSNWYYFESDGTPAYLNAKASTMSRATAKIGGNSYFFNPYGVRQTGMIRIVNASGEEMVGYFGTSDSDGKMVTGKKSGLSVDGDTGTYYFSDSGSDKGAGLSGTKDGYLYYQGRLVEAEDGSDFQVFEVKNKLYLVNESGKVQTDSKNYKVDGNYMYKISGGTIYYIDDDKNVEGKVEASDASTLPEVIFDKEYVLN</sequence>
<keyword evidence="3" id="KW-0732">Signal</keyword>
<evidence type="ECO:0000256" key="1">
    <source>
        <dbReference type="ARBA" id="ARBA00022737"/>
    </source>
</evidence>
<comment type="caution">
    <text evidence="4">The sequence shown here is derived from an EMBL/GenBank/DDBJ whole genome shotgun (WGS) entry which is preliminary data.</text>
</comment>
<dbReference type="Gene3D" id="2.10.270.10">
    <property type="entry name" value="Cholin Binding"/>
    <property type="match status" value="4"/>
</dbReference>
<dbReference type="Pfam" id="PF01473">
    <property type="entry name" value="Choline_bind_1"/>
    <property type="match status" value="2"/>
</dbReference>
<organism evidence="4 5">
    <name type="scientific">Enterocloster alcoholdehydrogenati</name>
    <dbReference type="NCBI Taxonomy" id="2547410"/>
    <lineage>
        <taxon>Bacteria</taxon>
        <taxon>Bacillati</taxon>
        <taxon>Bacillota</taxon>
        <taxon>Clostridia</taxon>
        <taxon>Lachnospirales</taxon>
        <taxon>Lachnospiraceae</taxon>
        <taxon>Enterocloster</taxon>
    </lineage>
</organism>